<evidence type="ECO:0000256" key="3">
    <source>
        <dbReference type="ARBA" id="ARBA00022692"/>
    </source>
</evidence>
<dbReference type="Gene3D" id="1.20.120.1770">
    <property type="match status" value="1"/>
</dbReference>
<evidence type="ECO:0000256" key="12">
    <source>
        <dbReference type="SAM" id="Phobius"/>
    </source>
</evidence>
<evidence type="ECO:0000256" key="5">
    <source>
        <dbReference type="ARBA" id="ARBA00022729"/>
    </source>
</evidence>
<feature type="domain" description="Cytochrome b561" evidence="15">
    <location>
        <begin position="171"/>
        <end position="370"/>
    </location>
</feature>
<dbReference type="OrthoDB" id="2419613at2759"/>
<dbReference type="AlphaFoldDB" id="A0A0K9NW47"/>
<dbReference type="PIRSF" id="PIRSF037471">
    <property type="entry name" value="UCP037471"/>
    <property type="match status" value="1"/>
</dbReference>
<reference evidence="17" key="1">
    <citation type="journal article" date="2016" name="Nature">
        <title>The genome of the seagrass Zostera marina reveals angiosperm adaptation to the sea.</title>
        <authorList>
            <person name="Olsen J.L."/>
            <person name="Rouze P."/>
            <person name="Verhelst B."/>
            <person name="Lin Y.-C."/>
            <person name="Bayer T."/>
            <person name="Collen J."/>
            <person name="Dattolo E."/>
            <person name="De Paoli E."/>
            <person name="Dittami S."/>
            <person name="Maumus F."/>
            <person name="Michel G."/>
            <person name="Kersting A."/>
            <person name="Lauritano C."/>
            <person name="Lohaus R."/>
            <person name="Toepel M."/>
            <person name="Tonon T."/>
            <person name="Vanneste K."/>
            <person name="Amirebrahimi M."/>
            <person name="Brakel J."/>
            <person name="Bostroem C."/>
            <person name="Chovatia M."/>
            <person name="Grimwood J."/>
            <person name="Jenkins J.W."/>
            <person name="Jueterbock A."/>
            <person name="Mraz A."/>
            <person name="Stam W.T."/>
            <person name="Tice H."/>
            <person name="Bornberg-Bauer E."/>
            <person name="Green P.J."/>
            <person name="Pearson G.A."/>
            <person name="Procaccini G."/>
            <person name="Duarte C.M."/>
            <person name="Schmutz J."/>
            <person name="Reusch T.B.H."/>
            <person name="Van de Peer Y."/>
        </authorList>
    </citation>
    <scope>NUCLEOTIDE SEQUENCE [LARGE SCALE GENOMIC DNA]</scope>
    <source>
        <strain evidence="17">cv. Finnish</strain>
    </source>
</reference>
<feature type="binding site" description="axial binding residue" evidence="11">
    <location>
        <position position="315"/>
    </location>
    <ligand>
        <name>heme b</name>
        <dbReference type="ChEBI" id="CHEBI:60344"/>
        <label>1</label>
    </ligand>
    <ligandPart>
        <name>Fe</name>
        <dbReference type="ChEBI" id="CHEBI:18248"/>
    </ligandPart>
</feature>
<keyword evidence="5 13" id="KW-0732">Signal</keyword>
<evidence type="ECO:0000256" key="1">
    <source>
        <dbReference type="ARBA" id="ARBA00004141"/>
    </source>
</evidence>
<dbReference type="SMART" id="SM00665">
    <property type="entry name" value="B561"/>
    <property type="match status" value="1"/>
</dbReference>
<dbReference type="InterPro" id="IPR005018">
    <property type="entry name" value="DOMON_domain"/>
</dbReference>
<keyword evidence="2 10" id="KW-0813">Transport</keyword>
<protein>
    <recommendedName>
        <fullName evidence="10">Cytochrome b561 and DOMON domain-containing protein</fullName>
    </recommendedName>
</protein>
<keyword evidence="7 12" id="KW-1133">Transmembrane helix</keyword>
<gene>
    <name evidence="16" type="ORF">ZOSMA_55G00530</name>
</gene>
<feature type="transmembrane region" description="Helical" evidence="12">
    <location>
        <begin position="311"/>
        <end position="334"/>
    </location>
</feature>
<dbReference type="InterPro" id="IPR006593">
    <property type="entry name" value="Cyt_b561/ferric_Rdtase_TM"/>
</dbReference>
<dbReference type="InterPro" id="IPR045265">
    <property type="entry name" value="AIR12_DOMON"/>
</dbReference>
<dbReference type="CDD" id="cd08760">
    <property type="entry name" value="Cyt_b561_FRRS1_like"/>
    <property type="match status" value="1"/>
</dbReference>
<feature type="domain" description="DOMON" evidence="14">
    <location>
        <begin position="49"/>
        <end position="170"/>
    </location>
</feature>
<keyword evidence="11" id="KW-0408">Iron</keyword>
<evidence type="ECO:0000256" key="10">
    <source>
        <dbReference type="PIRNR" id="PIRNR037471"/>
    </source>
</evidence>
<evidence type="ECO:0000256" key="11">
    <source>
        <dbReference type="PIRSR" id="PIRSR037471-1"/>
    </source>
</evidence>
<comment type="cofactor">
    <cofactor evidence="10">
        <name>heme b</name>
        <dbReference type="ChEBI" id="CHEBI:60344"/>
    </cofactor>
    <text evidence="10">Binds 2 heme b groups non-covalently.</text>
</comment>
<evidence type="ECO:0000313" key="17">
    <source>
        <dbReference type="Proteomes" id="UP000036987"/>
    </source>
</evidence>
<dbReference type="Proteomes" id="UP000036987">
    <property type="component" value="Unassembled WGS sequence"/>
</dbReference>
<evidence type="ECO:0000256" key="6">
    <source>
        <dbReference type="ARBA" id="ARBA00022982"/>
    </source>
</evidence>
<evidence type="ECO:0000259" key="14">
    <source>
        <dbReference type="PROSITE" id="PS50836"/>
    </source>
</evidence>
<keyword evidence="4 11" id="KW-0479">Metal-binding</keyword>
<dbReference type="Pfam" id="PF03188">
    <property type="entry name" value="Cytochrom_B561"/>
    <property type="match status" value="1"/>
</dbReference>
<dbReference type="PANTHER" id="PTHR23130:SF167">
    <property type="entry name" value="CYTOCHROME B561 AND DOMON DOMAIN-CONTAINING PROTEIN"/>
    <property type="match status" value="1"/>
</dbReference>
<dbReference type="CDD" id="cd09629">
    <property type="entry name" value="DOMON_CIL1_like"/>
    <property type="match status" value="1"/>
</dbReference>
<evidence type="ECO:0000313" key="16">
    <source>
        <dbReference type="EMBL" id="KMZ61001.1"/>
    </source>
</evidence>
<keyword evidence="8 10" id="KW-0472">Membrane</keyword>
<comment type="subcellular location">
    <subcellularLocation>
        <location evidence="1">Membrane</location>
        <topology evidence="1">Multi-pass membrane protein</topology>
    </subcellularLocation>
</comment>
<feature type="transmembrane region" description="Helical" evidence="12">
    <location>
        <begin position="346"/>
        <end position="369"/>
    </location>
</feature>
<dbReference type="PROSITE" id="PS50939">
    <property type="entry name" value="CYTOCHROME_B561"/>
    <property type="match status" value="1"/>
</dbReference>
<dbReference type="PANTHER" id="PTHR23130">
    <property type="entry name" value="CYTOCHROME B561 AND DOMON DOMAIN-CONTAINING PROTEIN"/>
    <property type="match status" value="1"/>
</dbReference>
<organism evidence="16 17">
    <name type="scientific">Zostera marina</name>
    <name type="common">Eelgrass</name>
    <dbReference type="NCBI Taxonomy" id="29655"/>
    <lineage>
        <taxon>Eukaryota</taxon>
        <taxon>Viridiplantae</taxon>
        <taxon>Streptophyta</taxon>
        <taxon>Embryophyta</taxon>
        <taxon>Tracheophyta</taxon>
        <taxon>Spermatophyta</taxon>
        <taxon>Magnoliopsida</taxon>
        <taxon>Liliopsida</taxon>
        <taxon>Zosteraceae</taxon>
        <taxon>Zostera</taxon>
    </lineage>
</organism>
<evidence type="ECO:0000256" key="4">
    <source>
        <dbReference type="ARBA" id="ARBA00022723"/>
    </source>
</evidence>
<evidence type="ECO:0000259" key="15">
    <source>
        <dbReference type="PROSITE" id="PS50939"/>
    </source>
</evidence>
<evidence type="ECO:0000256" key="9">
    <source>
        <dbReference type="ARBA" id="ARBA00053871"/>
    </source>
</evidence>
<evidence type="ECO:0000256" key="7">
    <source>
        <dbReference type="ARBA" id="ARBA00022989"/>
    </source>
</evidence>
<feature type="transmembrane region" description="Helical" evidence="12">
    <location>
        <begin position="211"/>
        <end position="229"/>
    </location>
</feature>
<dbReference type="InterPro" id="IPR017214">
    <property type="entry name" value="UCP037471"/>
</dbReference>
<dbReference type="GO" id="GO:0016020">
    <property type="term" value="C:membrane"/>
    <property type="evidence" value="ECO:0007669"/>
    <property type="project" value="UniProtKB-SubCell"/>
</dbReference>
<keyword evidence="6 10" id="KW-0249">Electron transport</keyword>
<evidence type="ECO:0000256" key="8">
    <source>
        <dbReference type="ARBA" id="ARBA00023136"/>
    </source>
</evidence>
<dbReference type="FunFam" id="1.20.120.1770:FF:000007">
    <property type="entry name" value="Cytochrome b561 and DOMON domain-containing protein"/>
    <property type="match status" value="1"/>
</dbReference>
<accession>A0A0K9NW47</accession>
<proteinExistence type="predicted"/>
<dbReference type="GO" id="GO:0046872">
    <property type="term" value="F:metal ion binding"/>
    <property type="evidence" value="ECO:0007669"/>
    <property type="project" value="UniProtKB-KW"/>
</dbReference>
<dbReference type="EMBL" id="LFYR01001545">
    <property type="protein sequence ID" value="KMZ61001.1"/>
    <property type="molecule type" value="Genomic_DNA"/>
</dbReference>
<dbReference type="STRING" id="29655.A0A0K9NW47"/>
<feature type="binding site" description="axial binding residue" evidence="11">
    <location>
        <position position="210"/>
    </location>
    <ligand>
        <name>heme b</name>
        <dbReference type="ChEBI" id="CHEBI:60344"/>
        <label>1</label>
    </ligand>
    <ligandPart>
        <name>Fe</name>
        <dbReference type="ChEBI" id="CHEBI:18248"/>
    </ligandPart>
</feature>
<feature type="binding site" description="axial binding residue" evidence="11">
    <location>
        <position position="246"/>
    </location>
    <ligand>
        <name>heme b</name>
        <dbReference type="ChEBI" id="CHEBI:60344"/>
        <label>1</label>
    </ligand>
    <ligandPart>
        <name>Fe</name>
        <dbReference type="ChEBI" id="CHEBI:18248"/>
    </ligandPart>
</feature>
<feature type="signal peptide" evidence="13">
    <location>
        <begin position="1"/>
        <end position="24"/>
    </location>
</feature>
<feature type="chain" id="PRO_5005527093" description="Cytochrome b561 and DOMON domain-containing protein" evidence="13">
    <location>
        <begin position="25"/>
        <end position="394"/>
    </location>
</feature>
<dbReference type="PROSITE" id="PS50836">
    <property type="entry name" value="DOMON"/>
    <property type="match status" value="1"/>
</dbReference>
<keyword evidence="3 12" id="KW-0812">Transmembrane</keyword>
<comment type="function">
    <text evidence="9">May act as a catecholamine-responsive trans-membrane electron transporter.</text>
</comment>
<evidence type="ECO:0000256" key="13">
    <source>
        <dbReference type="SAM" id="SignalP"/>
    </source>
</evidence>
<feature type="transmembrane region" description="Helical" evidence="12">
    <location>
        <begin position="241"/>
        <end position="262"/>
    </location>
</feature>
<keyword evidence="17" id="KW-1185">Reference proteome</keyword>
<dbReference type="Pfam" id="PF04526">
    <property type="entry name" value="DUF568"/>
    <property type="match status" value="1"/>
</dbReference>
<feature type="binding site" description="axial binding residue" evidence="11">
    <location>
        <position position="279"/>
    </location>
    <ligand>
        <name>heme b</name>
        <dbReference type="ChEBI" id="CHEBI:60344"/>
        <label>1</label>
    </ligand>
    <ligandPart>
        <name>Fe</name>
        <dbReference type="ChEBI" id="CHEBI:18248"/>
    </ligandPart>
</feature>
<evidence type="ECO:0000256" key="2">
    <source>
        <dbReference type="ARBA" id="ARBA00022448"/>
    </source>
</evidence>
<name>A0A0K9NW47_ZOSMR</name>
<comment type="caution">
    <text evidence="16">The sequence shown here is derived from an EMBL/GenBank/DDBJ whole genome shotgun (WGS) entry which is preliminary data.</text>
</comment>
<dbReference type="OMA" id="AWGINTR"/>
<sequence>MGGVYRMAAMLLVSIYCLLYTAQSQTTDCSTFTFSNGRILSNCQSLVRLGSSIHWNYSADAGTISIAYRAPQKADGWVAWGLNLNGQGMIGTQAIVGLQASNGNGSMNVFTTPISNRSPTMKQTPLSFPIANLAGDFSNDVMTLFATITLPNNTTVFNHAWQASNLVSGGVPVAHPTNGDNILSFGSLDFLSGQASSGGGSSVITRRNIHGVLNAVSWGVLMPIGVMIARYVKVFESADPAWFYLHVSCQFSGYIIGVSGWALGLKLGSESEGITYHHHRSIGIVLFCFATLQALAIFLRPQKDSKYRLYWNTYHHTIGYSVIILSIANIFQGFHILKPANKWRNAYIAVIAALGAVALAMEILTWVIVLRRKKKTTVIDKNKPNDINNHQLVL</sequence>
<feature type="transmembrane region" description="Helical" evidence="12">
    <location>
        <begin position="282"/>
        <end position="299"/>
    </location>
</feature>